<feature type="transmembrane region" description="Helical" evidence="6">
    <location>
        <begin position="305"/>
        <end position="329"/>
    </location>
</feature>
<dbReference type="InterPro" id="IPR030923">
    <property type="entry name" value="LptG"/>
</dbReference>
<dbReference type="RefSeq" id="WP_136991407.1">
    <property type="nucleotide sequence ID" value="NZ_SZPQ01000026.1"/>
</dbReference>
<protein>
    <submittedName>
        <fullName evidence="7">LPS export ABC transporter permease LptG</fullName>
    </submittedName>
</protein>
<dbReference type="Proteomes" id="UP000305202">
    <property type="component" value="Unassembled WGS sequence"/>
</dbReference>
<evidence type="ECO:0000256" key="5">
    <source>
        <dbReference type="ARBA" id="ARBA00023136"/>
    </source>
</evidence>
<comment type="subcellular location">
    <subcellularLocation>
        <location evidence="1">Cell membrane</location>
        <topology evidence="1">Multi-pass membrane protein</topology>
    </subcellularLocation>
</comment>
<evidence type="ECO:0000313" key="8">
    <source>
        <dbReference type="Proteomes" id="UP000305202"/>
    </source>
</evidence>
<evidence type="ECO:0000256" key="2">
    <source>
        <dbReference type="ARBA" id="ARBA00022475"/>
    </source>
</evidence>
<sequence>MNIFSRYLIRNVFMGFAAAAGLLIPLFTTFNLINELEDVTPNGYHWTQALLVVLMTLPRSLIDLGPFIALLGSIAGLGQLSKSLELTAIRTAGLSIFSIARVLFYAGLLMNLSLGILNEWVASPMQQYALQIKDTAVAKAGDAGNTGNALWARRGNEFVTVKSLDEHQQPVGIEIFHYRTDLSLASYIYAGKATIINNGVWILHNVMQKNWQDNKESVQTHADLRWQSLFSGMSLKALTLPADSFSINQLNHYIDYLKNTGQPSIEYRIALWKKLGQSILVVAMMLLAIPFTFSIPRRPGLGSRLAVGVIVGLLTYIVYQIILNLGLLFSLNVPLTALIPPILLLIIALALVYRFDKQH</sequence>
<name>A0ABY2SHF5_9HYPH</name>
<comment type="caution">
    <text evidence="7">The sequence shown here is derived from an EMBL/GenBank/DDBJ whole genome shotgun (WGS) entry which is preliminary data.</text>
</comment>
<proteinExistence type="predicted"/>
<feature type="transmembrane region" description="Helical" evidence="6">
    <location>
        <begin position="275"/>
        <end position="293"/>
    </location>
</feature>
<feature type="transmembrane region" description="Helical" evidence="6">
    <location>
        <begin position="92"/>
        <end position="117"/>
    </location>
</feature>
<feature type="transmembrane region" description="Helical" evidence="6">
    <location>
        <begin position="335"/>
        <end position="353"/>
    </location>
</feature>
<organism evidence="7 8">
    <name type="scientific">Martelella alba</name>
    <dbReference type="NCBI Taxonomy" id="2590451"/>
    <lineage>
        <taxon>Bacteria</taxon>
        <taxon>Pseudomonadati</taxon>
        <taxon>Pseudomonadota</taxon>
        <taxon>Alphaproteobacteria</taxon>
        <taxon>Hyphomicrobiales</taxon>
        <taxon>Aurantimonadaceae</taxon>
        <taxon>Martelella</taxon>
    </lineage>
</organism>
<evidence type="ECO:0000256" key="6">
    <source>
        <dbReference type="SAM" id="Phobius"/>
    </source>
</evidence>
<keyword evidence="2" id="KW-1003">Cell membrane</keyword>
<evidence type="ECO:0000313" key="7">
    <source>
        <dbReference type="EMBL" id="TKI04703.1"/>
    </source>
</evidence>
<evidence type="ECO:0000256" key="3">
    <source>
        <dbReference type="ARBA" id="ARBA00022692"/>
    </source>
</evidence>
<accession>A0ABY2SHF5</accession>
<keyword evidence="4 6" id="KW-1133">Transmembrane helix</keyword>
<dbReference type="EMBL" id="SZPQ01000026">
    <property type="protein sequence ID" value="TKI04703.1"/>
    <property type="molecule type" value="Genomic_DNA"/>
</dbReference>
<dbReference type="NCBIfam" id="TIGR04408">
    <property type="entry name" value="LptG_lptG"/>
    <property type="match status" value="1"/>
</dbReference>
<dbReference type="Pfam" id="PF03739">
    <property type="entry name" value="LptF_LptG"/>
    <property type="match status" value="1"/>
</dbReference>
<gene>
    <name evidence="7" type="primary">lptG</name>
    <name evidence="7" type="ORF">FCN80_17225</name>
</gene>
<dbReference type="PANTHER" id="PTHR33529:SF2">
    <property type="entry name" value="LIPOPOLYSACCHARIDE EXPORT SYSTEM PERMEASE PROTEIN LPTG"/>
    <property type="match status" value="1"/>
</dbReference>
<keyword evidence="3 6" id="KW-0812">Transmembrane</keyword>
<dbReference type="InterPro" id="IPR005495">
    <property type="entry name" value="LptG/LptF_permease"/>
</dbReference>
<evidence type="ECO:0000256" key="1">
    <source>
        <dbReference type="ARBA" id="ARBA00004651"/>
    </source>
</evidence>
<keyword evidence="5 6" id="KW-0472">Membrane</keyword>
<keyword evidence="8" id="KW-1185">Reference proteome</keyword>
<dbReference type="PANTHER" id="PTHR33529">
    <property type="entry name" value="SLR0882 PROTEIN-RELATED"/>
    <property type="match status" value="1"/>
</dbReference>
<feature type="transmembrane region" description="Helical" evidence="6">
    <location>
        <begin position="12"/>
        <end position="33"/>
    </location>
</feature>
<evidence type="ECO:0000256" key="4">
    <source>
        <dbReference type="ARBA" id="ARBA00022989"/>
    </source>
</evidence>
<reference evidence="7 8" key="1">
    <citation type="submission" date="2019-04" db="EMBL/GenBank/DDBJ databases">
        <authorList>
            <person name="Li M."/>
            <person name="Gao C."/>
        </authorList>
    </citation>
    <scope>NUCLEOTIDE SEQUENCE [LARGE SCALE GENOMIC DNA]</scope>
    <source>
        <strain evidence="7 8">BGMRC 2031</strain>
    </source>
</reference>